<comment type="caution">
    <text evidence="2">The sequence shown here is derived from an EMBL/GenBank/DDBJ whole genome shotgun (WGS) entry which is preliminary data.</text>
</comment>
<name>W9V5X8_9GAMM</name>
<dbReference type="STRING" id="1229521.D791_00551"/>
<gene>
    <name evidence="2" type="ORF">D791_00551</name>
</gene>
<accession>W9V5X8</accession>
<reference evidence="2 3" key="2">
    <citation type="journal article" date="2015" name="Syst. Appl. Microbiol.">
        <title>Nitrincola nitratireducens sp. nov. isolated from a haloalkaline crater lake.</title>
        <authorList>
            <person name="Singh A."/>
            <person name="Vaidya B."/>
            <person name="Tanuku N.R."/>
            <person name="Pinnaka A.K."/>
        </authorList>
    </citation>
    <scope>NUCLEOTIDE SEQUENCE [LARGE SCALE GENOMIC DNA]</scope>
    <source>
        <strain evidence="2 3">AK23</strain>
    </source>
</reference>
<reference evidence="3" key="1">
    <citation type="submission" date="2012-11" db="EMBL/GenBank/DDBJ databases">
        <authorList>
            <person name="Singh A."/>
            <person name="Pinnaka A.K."/>
            <person name="Vaidya B."/>
        </authorList>
    </citation>
    <scope>NUCLEOTIDE SEQUENCE [LARGE SCALE GENOMIC DNA]</scope>
    <source>
        <strain evidence="3">AK23</strain>
    </source>
</reference>
<dbReference type="Proteomes" id="UP000019464">
    <property type="component" value="Unassembled WGS sequence"/>
</dbReference>
<keyword evidence="3" id="KW-1185">Reference proteome</keyword>
<dbReference type="RefSeq" id="WP_036507483.1">
    <property type="nucleotide sequence ID" value="NZ_AONB01000002.1"/>
</dbReference>
<evidence type="ECO:0000256" key="1">
    <source>
        <dbReference type="SAM" id="SignalP"/>
    </source>
</evidence>
<keyword evidence="1" id="KW-0732">Signal</keyword>
<dbReference type="AlphaFoldDB" id="W9V5X8"/>
<evidence type="ECO:0000313" key="3">
    <source>
        <dbReference type="Proteomes" id="UP000019464"/>
    </source>
</evidence>
<protein>
    <submittedName>
        <fullName evidence="2">Uncharacterized protein</fullName>
    </submittedName>
</protein>
<dbReference type="EMBL" id="AONB01000002">
    <property type="protein sequence ID" value="EXJ12306.1"/>
    <property type="molecule type" value="Genomic_DNA"/>
</dbReference>
<proteinExistence type="predicted"/>
<organism evidence="2 3">
    <name type="scientific">Nitrincola nitratireducens</name>
    <dbReference type="NCBI Taxonomy" id="1229521"/>
    <lineage>
        <taxon>Bacteria</taxon>
        <taxon>Pseudomonadati</taxon>
        <taxon>Pseudomonadota</taxon>
        <taxon>Gammaproteobacteria</taxon>
        <taxon>Oceanospirillales</taxon>
        <taxon>Oceanospirillaceae</taxon>
        <taxon>Nitrincola</taxon>
    </lineage>
</organism>
<feature type="chain" id="PRO_5004933853" evidence="1">
    <location>
        <begin position="26"/>
        <end position="110"/>
    </location>
</feature>
<evidence type="ECO:0000313" key="2">
    <source>
        <dbReference type="EMBL" id="EXJ12306.1"/>
    </source>
</evidence>
<sequence length="110" mass="12251">MRTNKRFFYIVLLIFSSLATLPVWAHSPYCQCKLEGDFIVCQGGFSDGSGAEGIQLDVITYDEDIILSSTLDGQSSIRFPRPEGDFYILMDAGPGHIVEIDWPEIEGIES</sequence>
<feature type="signal peptide" evidence="1">
    <location>
        <begin position="1"/>
        <end position="25"/>
    </location>
</feature>
<dbReference type="PATRIC" id="fig|1229521.3.peg.558"/>
<dbReference type="OrthoDB" id="363007at2"/>